<dbReference type="InterPro" id="IPR056389">
    <property type="entry name" value="Baseplate_tube_p140"/>
</dbReference>
<keyword evidence="2" id="KW-1185">Reference proteome</keyword>
<proteinExistence type="predicted"/>
<dbReference type="Proteomes" id="UP000222417">
    <property type="component" value="Segment"/>
</dbReference>
<dbReference type="Pfam" id="PF23779">
    <property type="entry name" value="Baseplate_Tube_p140"/>
    <property type="match status" value="1"/>
</dbReference>
<gene>
    <name evidence="1" type="ORF">PR1_142</name>
</gene>
<accession>A0A1S6KUV6</accession>
<sequence length="297" mass="33804">MSYSFLRESKIIIEYEGRRYTFSALSTMNYDTTMAEYKVNRRTVHGKSNYPVSIVTGFNPVTLSLIVNFSNNSLESMFFEWLGMERDGNTLYLPFNSKLEPTYLKVYIQYQSGAIFELTPAYVSNADFSLEKGIPELSVGIIASNVTQLRELLPHPSLDQSEVSIPSPLFCTMNGIDLPSIRGSGLSFQQQCTWREEKSIYEIGQMSYPKKAVINEMNFSANINMYKREVHGKPESNFLKIDEPLYGYHLQIYTSKILVDIPSARVTKRLTADETLSMSLDIIPMYNSPAPVSITFK</sequence>
<organism evidence="1 2">
    <name type="scientific">Providencia phage vB_PreS_PR1</name>
    <dbReference type="NCBI Taxonomy" id="1931407"/>
    <lineage>
        <taxon>Viruses</taxon>
        <taxon>Duplodnaviria</taxon>
        <taxon>Heunggongvirae</taxon>
        <taxon>Uroviricota</taxon>
        <taxon>Caudoviricetes</taxon>
        <taxon>Demerecviridae</taxon>
        <taxon>Priunavirus</taxon>
        <taxon>Priunavirus PR1</taxon>
    </lineage>
</organism>
<protein>
    <submittedName>
        <fullName evidence="1">Minor tail protein</fullName>
    </submittedName>
</protein>
<dbReference type="EMBL" id="KY363465">
    <property type="protein sequence ID" value="AQT25227.1"/>
    <property type="molecule type" value="Genomic_DNA"/>
</dbReference>
<name>A0A1S6KUV6_9CAUD</name>
<evidence type="ECO:0000313" key="2">
    <source>
        <dbReference type="Proteomes" id="UP000222417"/>
    </source>
</evidence>
<evidence type="ECO:0000313" key="1">
    <source>
        <dbReference type="EMBL" id="AQT25227.1"/>
    </source>
</evidence>
<reference evidence="1 2" key="1">
    <citation type="submission" date="2016-12" db="EMBL/GenBank/DDBJ databases">
        <title>Providencia rettgeri phage vB-PreS_PR1 - a deep-branching member of the T5-like siphoviruses.</title>
        <authorList>
            <person name="Oliveira H."/>
            <person name="Pinto G."/>
            <person name="Hendrix H."/>
            <person name="Noben J.-P."/>
            <person name="Gawor J."/>
            <person name="Lobocka M."/>
            <person name="Lavigne R."/>
            <person name="Azeredo J."/>
        </authorList>
    </citation>
    <scope>NUCLEOTIDE SEQUENCE [LARGE SCALE GENOMIC DNA]</scope>
</reference>
<dbReference type="OrthoDB" id="4730at10239"/>